<dbReference type="GO" id="GO:0005886">
    <property type="term" value="C:plasma membrane"/>
    <property type="evidence" value="ECO:0007669"/>
    <property type="project" value="UniProtKB-SubCell"/>
</dbReference>
<evidence type="ECO:0000256" key="9">
    <source>
        <dbReference type="SAM" id="Phobius"/>
    </source>
</evidence>
<name>A0A0M3UV18_9FUSO</name>
<dbReference type="RefSeq" id="WP_008800071.1">
    <property type="nucleotide sequence ID" value="NZ_CP012713.1"/>
</dbReference>
<dbReference type="PATRIC" id="fig|76859.3.peg.2359"/>
<comment type="subcellular location">
    <subcellularLocation>
        <location evidence="1">Cell inner membrane</location>
        <topology evidence="1">Multi-pass membrane protein</topology>
    </subcellularLocation>
</comment>
<evidence type="ECO:0000313" key="12">
    <source>
        <dbReference type="Proteomes" id="UP000063147"/>
    </source>
</evidence>
<dbReference type="OrthoDB" id="5349at2"/>
<dbReference type="Proteomes" id="UP000063147">
    <property type="component" value="Chromosome"/>
</dbReference>
<reference evidence="11 12" key="1">
    <citation type="submission" date="2015-09" db="EMBL/GenBank/DDBJ databases">
        <authorList>
            <person name="Jackson K.R."/>
            <person name="Lunt B.L."/>
            <person name="Fisher J.N.B."/>
            <person name="Gardner A.V."/>
            <person name="Bailey M.E."/>
            <person name="Deus L.M."/>
            <person name="Earl A.S."/>
            <person name="Gibby P.D."/>
            <person name="Hartmann K.A."/>
            <person name="Liu J.E."/>
            <person name="Manci A.M."/>
            <person name="Nielsen D.A."/>
            <person name="Solomon M.B."/>
            <person name="Breakwell D.P."/>
            <person name="Burnett S.H."/>
            <person name="Grose J.H."/>
        </authorList>
    </citation>
    <scope>NUCLEOTIDE SEQUENCE [LARGE SCALE GENOMIC DNA]</scope>
    <source>
        <strain evidence="11 12">KCOM 1279</strain>
    </source>
</reference>
<evidence type="ECO:0000313" key="11">
    <source>
        <dbReference type="EMBL" id="ALF18785.1"/>
    </source>
</evidence>
<gene>
    <name evidence="11" type="ORF">RN98_11715</name>
</gene>
<dbReference type="InterPro" id="IPR007387">
    <property type="entry name" value="TRAP_DctQ"/>
</dbReference>
<keyword evidence="5 9" id="KW-0812">Transmembrane</keyword>
<dbReference type="Pfam" id="PF04290">
    <property type="entry name" value="DctQ"/>
    <property type="match status" value="1"/>
</dbReference>
<evidence type="ECO:0000259" key="10">
    <source>
        <dbReference type="Pfam" id="PF04290"/>
    </source>
</evidence>
<feature type="transmembrane region" description="Helical" evidence="9">
    <location>
        <begin position="85"/>
        <end position="108"/>
    </location>
</feature>
<evidence type="ECO:0000256" key="6">
    <source>
        <dbReference type="ARBA" id="ARBA00022989"/>
    </source>
</evidence>
<protein>
    <submittedName>
        <fullName evidence="11">C4-dicarboxylate ABC transporter</fullName>
    </submittedName>
</protein>
<keyword evidence="4" id="KW-0997">Cell inner membrane</keyword>
<accession>A0A0M3UV18</accession>
<proteinExistence type="inferred from homology"/>
<dbReference type="EMBL" id="CP012713">
    <property type="protein sequence ID" value="ALF18785.1"/>
    <property type="molecule type" value="Genomic_DNA"/>
</dbReference>
<sequence>MKILRKFQKIEDIIMVITFIIMVISSFAQVINRNIFKIPISGFEEAAKYSMVYMVLLGTEMGLRDGTQISVTAIVDILKGKTKKIVMIISKLIVVLAAASLFYHSIGLVKKQIISGQVSPGLQIPMSIPYFSLVLSFGIITLVQGITLIMMIIGKIGINDKKEKGER</sequence>
<evidence type="ECO:0000256" key="8">
    <source>
        <dbReference type="ARBA" id="ARBA00038436"/>
    </source>
</evidence>
<evidence type="ECO:0000256" key="4">
    <source>
        <dbReference type="ARBA" id="ARBA00022519"/>
    </source>
</evidence>
<evidence type="ECO:0000256" key="7">
    <source>
        <dbReference type="ARBA" id="ARBA00023136"/>
    </source>
</evidence>
<evidence type="ECO:0000256" key="3">
    <source>
        <dbReference type="ARBA" id="ARBA00022475"/>
    </source>
</evidence>
<feature type="transmembrane region" description="Helical" evidence="9">
    <location>
        <begin position="128"/>
        <end position="154"/>
    </location>
</feature>
<keyword evidence="3" id="KW-1003">Cell membrane</keyword>
<dbReference type="AlphaFoldDB" id="A0A0M3UV18"/>
<evidence type="ECO:0000256" key="2">
    <source>
        <dbReference type="ARBA" id="ARBA00022448"/>
    </source>
</evidence>
<dbReference type="GeneID" id="79811050"/>
<organism evidence="11">
    <name type="scientific">Fusobacterium animalis</name>
    <dbReference type="NCBI Taxonomy" id="76859"/>
    <lineage>
        <taxon>Bacteria</taxon>
        <taxon>Fusobacteriati</taxon>
        <taxon>Fusobacteriota</taxon>
        <taxon>Fusobacteriia</taxon>
        <taxon>Fusobacteriales</taxon>
        <taxon>Fusobacteriaceae</taxon>
        <taxon>Fusobacterium</taxon>
    </lineage>
</organism>
<dbReference type="PANTHER" id="PTHR35011">
    <property type="entry name" value="2,3-DIKETO-L-GULONATE TRAP TRANSPORTER SMALL PERMEASE PROTEIN YIAM"/>
    <property type="match status" value="1"/>
</dbReference>
<evidence type="ECO:0000256" key="1">
    <source>
        <dbReference type="ARBA" id="ARBA00004429"/>
    </source>
</evidence>
<comment type="similarity">
    <text evidence="8">Belongs to the TRAP transporter small permease family.</text>
</comment>
<dbReference type="InterPro" id="IPR055348">
    <property type="entry name" value="DctQ"/>
</dbReference>
<keyword evidence="7 9" id="KW-0472">Membrane</keyword>
<keyword evidence="2" id="KW-0813">Transport</keyword>
<feature type="transmembrane region" description="Helical" evidence="9">
    <location>
        <begin position="12"/>
        <end position="31"/>
    </location>
</feature>
<feature type="domain" description="Tripartite ATP-independent periplasmic transporters DctQ component" evidence="10">
    <location>
        <begin position="22"/>
        <end position="147"/>
    </location>
</feature>
<evidence type="ECO:0000256" key="5">
    <source>
        <dbReference type="ARBA" id="ARBA00022692"/>
    </source>
</evidence>
<keyword evidence="6 9" id="KW-1133">Transmembrane helix</keyword>